<accession>K1PQG7</accession>
<evidence type="ECO:0000259" key="2">
    <source>
        <dbReference type="Pfam" id="PF10193"/>
    </source>
</evidence>
<evidence type="ECO:0000256" key="1">
    <source>
        <dbReference type="ARBA" id="ARBA00006133"/>
    </source>
</evidence>
<proteinExistence type="inferred from homology"/>
<dbReference type="PANTHER" id="PTHR15830:SF10">
    <property type="entry name" value="TELOMERE LENGTH REGULATION PROTEIN TEL2 HOMOLOG"/>
    <property type="match status" value="1"/>
</dbReference>
<gene>
    <name evidence="3" type="ORF">CGI_10004553</name>
</gene>
<dbReference type="GO" id="GO:0042162">
    <property type="term" value="F:telomeric DNA binding"/>
    <property type="evidence" value="ECO:0007669"/>
    <property type="project" value="TreeGrafter"/>
</dbReference>
<dbReference type="GO" id="GO:0051083">
    <property type="term" value="P:'de novo' cotranslational protein folding"/>
    <property type="evidence" value="ECO:0007669"/>
    <property type="project" value="TreeGrafter"/>
</dbReference>
<dbReference type="Pfam" id="PF10193">
    <property type="entry name" value="Telomere_reg-2"/>
    <property type="match status" value="1"/>
</dbReference>
<protein>
    <submittedName>
        <fullName evidence="3">Telomere length regulation protein TEL2-like protein</fullName>
    </submittedName>
</protein>
<dbReference type="Gene3D" id="1.25.40.720">
    <property type="entry name" value="Telomere length regulation protein 2, C-terminal domain"/>
    <property type="match status" value="1"/>
</dbReference>
<sequence>MASRATYQNICPEVSRYLTSQFYERNYNLSQRLDILEVLGAAAQELSQPVDSKQSMEQERLSYKLAPTDSGHSSDGWREIVKQRVESKTRRFPKGATKEVVATKNRFGLVAGCFFYPLMANFDSKGRHTKLRPHGVVKFMESP</sequence>
<feature type="domain" description="Telomere length regulation protein conserved" evidence="2">
    <location>
        <begin position="11"/>
        <end position="43"/>
    </location>
</feature>
<dbReference type="AlphaFoldDB" id="K1PQG7"/>
<reference evidence="3" key="1">
    <citation type="journal article" date="2012" name="Nature">
        <title>The oyster genome reveals stress adaptation and complexity of shell formation.</title>
        <authorList>
            <person name="Zhang G."/>
            <person name="Fang X."/>
            <person name="Guo X."/>
            <person name="Li L."/>
            <person name="Luo R."/>
            <person name="Xu F."/>
            <person name="Yang P."/>
            <person name="Zhang L."/>
            <person name="Wang X."/>
            <person name="Qi H."/>
            <person name="Xiong Z."/>
            <person name="Que H."/>
            <person name="Xie Y."/>
            <person name="Holland P.W."/>
            <person name="Paps J."/>
            <person name="Zhu Y."/>
            <person name="Wu F."/>
            <person name="Chen Y."/>
            <person name="Wang J."/>
            <person name="Peng C."/>
            <person name="Meng J."/>
            <person name="Yang L."/>
            <person name="Liu J."/>
            <person name="Wen B."/>
            <person name="Zhang N."/>
            <person name="Huang Z."/>
            <person name="Zhu Q."/>
            <person name="Feng Y."/>
            <person name="Mount A."/>
            <person name="Hedgecock D."/>
            <person name="Xu Z."/>
            <person name="Liu Y."/>
            <person name="Domazet-Loso T."/>
            <person name="Du Y."/>
            <person name="Sun X."/>
            <person name="Zhang S."/>
            <person name="Liu B."/>
            <person name="Cheng P."/>
            <person name="Jiang X."/>
            <person name="Li J."/>
            <person name="Fan D."/>
            <person name="Wang W."/>
            <person name="Fu W."/>
            <person name="Wang T."/>
            <person name="Wang B."/>
            <person name="Zhang J."/>
            <person name="Peng Z."/>
            <person name="Li Y."/>
            <person name="Li N."/>
            <person name="Wang J."/>
            <person name="Chen M."/>
            <person name="He Y."/>
            <person name="Tan F."/>
            <person name="Song X."/>
            <person name="Zheng Q."/>
            <person name="Huang R."/>
            <person name="Yang H."/>
            <person name="Du X."/>
            <person name="Chen L."/>
            <person name="Yang M."/>
            <person name="Gaffney P.M."/>
            <person name="Wang S."/>
            <person name="Luo L."/>
            <person name="She Z."/>
            <person name="Ming Y."/>
            <person name="Huang W."/>
            <person name="Zhang S."/>
            <person name="Huang B."/>
            <person name="Zhang Y."/>
            <person name="Qu T."/>
            <person name="Ni P."/>
            <person name="Miao G."/>
            <person name="Wang J."/>
            <person name="Wang Q."/>
            <person name="Steinberg C.E."/>
            <person name="Wang H."/>
            <person name="Li N."/>
            <person name="Qian L."/>
            <person name="Zhang G."/>
            <person name="Li Y."/>
            <person name="Yang H."/>
            <person name="Liu X."/>
            <person name="Wang J."/>
            <person name="Yin Y."/>
            <person name="Wang J."/>
        </authorList>
    </citation>
    <scope>NUCLEOTIDE SEQUENCE [LARGE SCALE GENOMIC DNA]</scope>
    <source>
        <strain evidence="3">05x7-T-G4-1.051#20</strain>
    </source>
</reference>
<dbReference type="GO" id="GO:0005829">
    <property type="term" value="C:cytosol"/>
    <property type="evidence" value="ECO:0007669"/>
    <property type="project" value="TreeGrafter"/>
</dbReference>
<dbReference type="EMBL" id="JH817802">
    <property type="protein sequence ID" value="EKC23923.1"/>
    <property type="molecule type" value="Genomic_DNA"/>
</dbReference>
<dbReference type="InterPro" id="IPR051970">
    <property type="entry name" value="TEL2_Regulation"/>
</dbReference>
<dbReference type="PANTHER" id="PTHR15830">
    <property type="entry name" value="TELOMERE LENGTH REGULATION PROTEIN TEL2 FAMILY MEMBER"/>
    <property type="match status" value="1"/>
</dbReference>
<evidence type="ECO:0000313" key="3">
    <source>
        <dbReference type="EMBL" id="EKC23923.1"/>
    </source>
</evidence>
<dbReference type="HOGENOM" id="CLU_1808074_0_0_1"/>
<dbReference type="InterPro" id="IPR019337">
    <property type="entry name" value="Telomere_length_regulation_dom"/>
</dbReference>
<dbReference type="InParanoid" id="K1PQG7"/>
<name>K1PQG7_MAGGI</name>
<comment type="similarity">
    <text evidence="1">Belongs to the TEL2 family.</text>
</comment>
<dbReference type="GO" id="GO:0051879">
    <property type="term" value="F:Hsp90 protein binding"/>
    <property type="evidence" value="ECO:0007669"/>
    <property type="project" value="TreeGrafter"/>
</dbReference>
<organism evidence="3">
    <name type="scientific">Magallana gigas</name>
    <name type="common">Pacific oyster</name>
    <name type="synonym">Crassostrea gigas</name>
    <dbReference type="NCBI Taxonomy" id="29159"/>
    <lineage>
        <taxon>Eukaryota</taxon>
        <taxon>Metazoa</taxon>
        <taxon>Spiralia</taxon>
        <taxon>Lophotrochozoa</taxon>
        <taxon>Mollusca</taxon>
        <taxon>Bivalvia</taxon>
        <taxon>Autobranchia</taxon>
        <taxon>Pteriomorphia</taxon>
        <taxon>Ostreida</taxon>
        <taxon>Ostreoidea</taxon>
        <taxon>Ostreidae</taxon>
        <taxon>Magallana</taxon>
    </lineage>
</organism>
<dbReference type="InterPro" id="IPR038528">
    <property type="entry name" value="TEL2_C_sf"/>
</dbReference>